<proteinExistence type="predicted"/>
<evidence type="ECO:0000256" key="1">
    <source>
        <dbReference type="SAM" id="Phobius"/>
    </source>
</evidence>
<name>A0A382YPH9_9ZZZZ</name>
<evidence type="ECO:0000313" key="2">
    <source>
        <dbReference type="EMBL" id="SVD84970.1"/>
    </source>
</evidence>
<feature type="transmembrane region" description="Helical" evidence="1">
    <location>
        <begin position="101"/>
        <end position="134"/>
    </location>
</feature>
<sequence length="209" mass="23198">MDVFKTFEEYLTHSRAPIPIIGFILNLIFTGVLALILKHVYIRYGNTLSNRGSFGNNFLMIAMTTMLIITVVKSSLALSLGLVGALSIIRFRAAIKEPEELAYLFLAISIGLGFGANQGSITVIALIIIMSIILVSKKQSYKDEENNSLNLTIMSQKPRGIVLEDIIGTLKKHCSGVNIKRMDESDEVFEASFLVEFDSYKELIEAKND</sequence>
<dbReference type="AlphaFoldDB" id="A0A382YPH9"/>
<keyword evidence="1" id="KW-1133">Transmembrane helix</keyword>
<dbReference type="InterPro" id="IPR032531">
    <property type="entry name" value="DUF4956"/>
</dbReference>
<feature type="non-terminal residue" evidence="2">
    <location>
        <position position="209"/>
    </location>
</feature>
<dbReference type="EMBL" id="UINC01177367">
    <property type="protein sequence ID" value="SVD84970.1"/>
    <property type="molecule type" value="Genomic_DNA"/>
</dbReference>
<accession>A0A382YPH9</accession>
<dbReference type="Pfam" id="PF16316">
    <property type="entry name" value="DUF4956"/>
    <property type="match status" value="1"/>
</dbReference>
<keyword evidence="1" id="KW-0812">Transmembrane</keyword>
<keyword evidence="1" id="KW-0472">Membrane</keyword>
<feature type="transmembrane region" description="Helical" evidence="1">
    <location>
        <begin position="58"/>
        <end position="89"/>
    </location>
</feature>
<feature type="transmembrane region" description="Helical" evidence="1">
    <location>
        <begin position="20"/>
        <end position="37"/>
    </location>
</feature>
<organism evidence="2">
    <name type="scientific">marine metagenome</name>
    <dbReference type="NCBI Taxonomy" id="408172"/>
    <lineage>
        <taxon>unclassified sequences</taxon>
        <taxon>metagenomes</taxon>
        <taxon>ecological metagenomes</taxon>
    </lineage>
</organism>
<evidence type="ECO:0008006" key="3">
    <source>
        <dbReference type="Google" id="ProtNLM"/>
    </source>
</evidence>
<reference evidence="2" key="1">
    <citation type="submission" date="2018-05" db="EMBL/GenBank/DDBJ databases">
        <authorList>
            <person name="Lanie J.A."/>
            <person name="Ng W.-L."/>
            <person name="Kazmierczak K.M."/>
            <person name="Andrzejewski T.M."/>
            <person name="Davidsen T.M."/>
            <person name="Wayne K.J."/>
            <person name="Tettelin H."/>
            <person name="Glass J.I."/>
            <person name="Rusch D."/>
            <person name="Podicherti R."/>
            <person name="Tsui H.-C.T."/>
            <person name="Winkler M.E."/>
        </authorList>
    </citation>
    <scope>NUCLEOTIDE SEQUENCE</scope>
</reference>
<gene>
    <name evidence="2" type="ORF">METZ01_LOCUS437824</name>
</gene>
<protein>
    <recommendedName>
        <fullName evidence="3">DUF4956 domain-containing protein</fullName>
    </recommendedName>
</protein>